<dbReference type="GO" id="GO:0008270">
    <property type="term" value="F:zinc ion binding"/>
    <property type="evidence" value="ECO:0007669"/>
    <property type="project" value="UniProtKB-KW"/>
</dbReference>
<dbReference type="Pfam" id="PF01753">
    <property type="entry name" value="zf-MYND"/>
    <property type="match status" value="1"/>
</dbReference>
<dbReference type="AlphaFoldDB" id="A0AAD7JJ98"/>
<evidence type="ECO:0000256" key="1">
    <source>
        <dbReference type="ARBA" id="ARBA00022723"/>
    </source>
</evidence>
<dbReference type="PROSITE" id="PS50865">
    <property type="entry name" value="ZF_MYND_2"/>
    <property type="match status" value="1"/>
</dbReference>
<sequence length="174" mass="19195">MDYCDAGCGKPGEMRCSGCKILRYCGSECQKKDWKAHKLDCKTLARTGKPRTTHCTGCKLPFGLDEYIGRSMGTCPDCGYTGCEMCITHNCLGTCYCPESNFGRKYCKSVPEWYHYAGRTRIAYRGDNHPEIGDAKGHGVPSAQWEDAARACGNCGKHKVCLKPGYICSSSLCR</sequence>
<accession>A0AAD7JJ98</accession>
<evidence type="ECO:0000259" key="5">
    <source>
        <dbReference type="PROSITE" id="PS50865"/>
    </source>
</evidence>
<keyword evidence="2 4" id="KW-0863">Zinc-finger</keyword>
<protein>
    <recommendedName>
        <fullName evidence="5">MYND-type domain-containing protein</fullName>
    </recommendedName>
</protein>
<gene>
    <name evidence="6" type="ORF">B0H16DRAFT_1522878</name>
</gene>
<keyword evidence="7" id="KW-1185">Reference proteome</keyword>
<comment type="caution">
    <text evidence="6">The sequence shown here is derived from an EMBL/GenBank/DDBJ whole genome shotgun (WGS) entry which is preliminary data.</text>
</comment>
<keyword evidence="3" id="KW-0862">Zinc</keyword>
<evidence type="ECO:0000313" key="7">
    <source>
        <dbReference type="Proteomes" id="UP001215598"/>
    </source>
</evidence>
<name>A0AAD7JJ98_9AGAR</name>
<dbReference type="EMBL" id="JARKIB010000024">
    <property type="protein sequence ID" value="KAJ7766049.1"/>
    <property type="molecule type" value="Genomic_DNA"/>
</dbReference>
<dbReference type="Gene3D" id="6.10.140.2220">
    <property type="match status" value="1"/>
</dbReference>
<dbReference type="SUPFAM" id="SSF144232">
    <property type="entry name" value="HIT/MYND zinc finger-like"/>
    <property type="match status" value="1"/>
</dbReference>
<dbReference type="Proteomes" id="UP001215598">
    <property type="component" value="Unassembled WGS sequence"/>
</dbReference>
<feature type="domain" description="MYND-type" evidence="5">
    <location>
        <begin position="5"/>
        <end position="41"/>
    </location>
</feature>
<evidence type="ECO:0000313" key="6">
    <source>
        <dbReference type="EMBL" id="KAJ7766049.1"/>
    </source>
</evidence>
<organism evidence="6 7">
    <name type="scientific">Mycena metata</name>
    <dbReference type="NCBI Taxonomy" id="1033252"/>
    <lineage>
        <taxon>Eukaryota</taxon>
        <taxon>Fungi</taxon>
        <taxon>Dikarya</taxon>
        <taxon>Basidiomycota</taxon>
        <taxon>Agaricomycotina</taxon>
        <taxon>Agaricomycetes</taxon>
        <taxon>Agaricomycetidae</taxon>
        <taxon>Agaricales</taxon>
        <taxon>Marasmiineae</taxon>
        <taxon>Mycenaceae</taxon>
        <taxon>Mycena</taxon>
    </lineage>
</organism>
<proteinExistence type="predicted"/>
<reference evidence="6" key="1">
    <citation type="submission" date="2023-03" db="EMBL/GenBank/DDBJ databases">
        <title>Massive genome expansion in bonnet fungi (Mycena s.s.) driven by repeated elements and novel gene families across ecological guilds.</title>
        <authorList>
            <consortium name="Lawrence Berkeley National Laboratory"/>
            <person name="Harder C.B."/>
            <person name="Miyauchi S."/>
            <person name="Viragh M."/>
            <person name="Kuo A."/>
            <person name="Thoen E."/>
            <person name="Andreopoulos B."/>
            <person name="Lu D."/>
            <person name="Skrede I."/>
            <person name="Drula E."/>
            <person name="Henrissat B."/>
            <person name="Morin E."/>
            <person name="Kohler A."/>
            <person name="Barry K."/>
            <person name="LaButti K."/>
            <person name="Morin E."/>
            <person name="Salamov A."/>
            <person name="Lipzen A."/>
            <person name="Mereny Z."/>
            <person name="Hegedus B."/>
            <person name="Baldrian P."/>
            <person name="Stursova M."/>
            <person name="Weitz H."/>
            <person name="Taylor A."/>
            <person name="Grigoriev I.V."/>
            <person name="Nagy L.G."/>
            <person name="Martin F."/>
            <person name="Kauserud H."/>
        </authorList>
    </citation>
    <scope>NUCLEOTIDE SEQUENCE</scope>
    <source>
        <strain evidence="6">CBHHK182m</strain>
    </source>
</reference>
<keyword evidence="1" id="KW-0479">Metal-binding</keyword>
<evidence type="ECO:0000256" key="4">
    <source>
        <dbReference type="PROSITE-ProRule" id="PRU00134"/>
    </source>
</evidence>
<dbReference type="InterPro" id="IPR002893">
    <property type="entry name" value="Znf_MYND"/>
</dbReference>
<evidence type="ECO:0000256" key="2">
    <source>
        <dbReference type="ARBA" id="ARBA00022771"/>
    </source>
</evidence>
<evidence type="ECO:0000256" key="3">
    <source>
        <dbReference type="ARBA" id="ARBA00022833"/>
    </source>
</evidence>